<dbReference type="RefSeq" id="WP_066622906.1">
    <property type="nucleotide sequence ID" value="NZ_FQXL01000049.1"/>
</dbReference>
<name>A0A161YQ79_9CLOT</name>
<reference evidence="2 3" key="1">
    <citation type="submission" date="2016-04" db="EMBL/GenBank/DDBJ databases">
        <title>Genome sequence of Clostridium magnum DSM 2767.</title>
        <authorList>
            <person name="Poehlein A."/>
            <person name="Uhlig R."/>
            <person name="Fischer R."/>
            <person name="Bahl H."/>
            <person name="Daniel R."/>
        </authorList>
    </citation>
    <scope>NUCLEOTIDE SEQUENCE [LARGE SCALE GENOMIC DNA]</scope>
    <source>
        <strain evidence="2 3">DSM 2767</strain>
    </source>
</reference>
<keyword evidence="3" id="KW-1185">Reference proteome</keyword>
<evidence type="ECO:0000256" key="1">
    <source>
        <dbReference type="SAM" id="Phobius"/>
    </source>
</evidence>
<dbReference type="AlphaFoldDB" id="A0A161YQ79"/>
<keyword evidence="1" id="KW-0472">Membrane</keyword>
<comment type="caution">
    <text evidence="2">The sequence shown here is derived from an EMBL/GenBank/DDBJ whole genome shotgun (WGS) entry which is preliminary data.</text>
</comment>
<dbReference type="Proteomes" id="UP000076603">
    <property type="component" value="Unassembled WGS sequence"/>
</dbReference>
<dbReference type="PATRIC" id="fig|1121326.3.peg.2820"/>
<keyword evidence="1" id="KW-0812">Transmembrane</keyword>
<gene>
    <name evidence="2" type="ORF">CLMAG_28060</name>
</gene>
<evidence type="ECO:0000313" key="2">
    <source>
        <dbReference type="EMBL" id="KZL92992.1"/>
    </source>
</evidence>
<protein>
    <submittedName>
        <fullName evidence="2">Uncharacterized protein</fullName>
    </submittedName>
</protein>
<organism evidence="2 3">
    <name type="scientific">Clostridium magnum DSM 2767</name>
    <dbReference type="NCBI Taxonomy" id="1121326"/>
    <lineage>
        <taxon>Bacteria</taxon>
        <taxon>Bacillati</taxon>
        <taxon>Bacillota</taxon>
        <taxon>Clostridia</taxon>
        <taxon>Eubacteriales</taxon>
        <taxon>Clostridiaceae</taxon>
        <taxon>Clostridium</taxon>
    </lineage>
</organism>
<evidence type="ECO:0000313" key="3">
    <source>
        <dbReference type="Proteomes" id="UP000076603"/>
    </source>
</evidence>
<sequence length="61" mass="6683">MYDKVALISVITGELVTIFLGIALVPIVNASKFSTKTKCVLPSCVLLGVSELVLYFLYLFK</sequence>
<proteinExistence type="predicted"/>
<accession>A0A161YQ79</accession>
<keyword evidence="1" id="KW-1133">Transmembrane helix</keyword>
<feature type="transmembrane region" description="Helical" evidence="1">
    <location>
        <begin position="40"/>
        <end position="60"/>
    </location>
</feature>
<feature type="transmembrane region" description="Helical" evidence="1">
    <location>
        <begin position="6"/>
        <end position="28"/>
    </location>
</feature>
<dbReference type="EMBL" id="LWAE01000002">
    <property type="protein sequence ID" value="KZL92992.1"/>
    <property type="molecule type" value="Genomic_DNA"/>
</dbReference>